<evidence type="ECO:0000313" key="3">
    <source>
        <dbReference type="EMBL" id="TFY96795.1"/>
    </source>
</evidence>
<dbReference type="InterPro" id="IPR013830">
    <property type="entry name" value="SGNH_hydro"/>
</dbReference>
<feature type="chain" id="PRO_5021216220" description="SGNH hydrolase-type esterase domain-containing protein" evidence="1">
    <location>
        <begin position="23"/>
        <end position="240"/>
    </location>
</feature>
<keyword evidence="4" id="KW-1185">Reference proteome</keyword>
<gene>
    <name evidence="3" type="ORF">EZ242_19110</name>
</gene>
<dbReference type="InterPro" id="IPR051532">
    <property type="entry name" value="Ester_Hydrolysis_Enzymes"/>
</dbReference>
<protein>
    <recommendedName>
        <fullName evidence="2">SGNH hydrolase-type esterase domain-containing protein</fullName>
    </recommendedName>
</protein>
<dbReference type="PANTHER" id="PTHR30383:SF5">
    <property type="entry name" value="SGNH HYDROLASE-TYPE ESTERASE DOMAIN-CONTAINING PROTEIN"/>
    <property type="match status" value="1"/>
</dbReference>
<evidence type="ECO:0000313" key="4">
    <source>
        <dbReference type="Proteomes" id="UP000297564"/>
    </source>
</evidence>
<feature type="signal peptide" evidence="1">
    <location>
        <begin position="1"/>
        <end position="22"/>
    </location>
</feature>
<reference evidence="3 4" key="1">
    <citation type="submission" date="2019-03" db="EMBL/GenBank/DDBJ databases">
        <title>Ramlibacter rhizophilus CCTCC AB2015357, whole genome shotgun sequence.</title>
        <authorList>
            <person name="Zhang X."/>
            <person name="Feng G."/>
            <person name="Zhu H."/>
        </authorList>
    </citation>
    <scope>NUCLEOTIDE SEQUENCE [LARGE SCALE GENOMIC DNA]</scope>
    <source>
        <strain evidence="3 4">CCTCC AB2015357</strain>
    </source>
</reference>
<dbReference type="RefSeq" id="WP_135286806.1">
    <property type="nucleotide sequence ID" value="NZ_SMLL01000008.1"/>
</dbReference>
<dbReference type="Gene3D" id="3.40.50.1110">
    <property type="entry name" value="SGNH hydrolase"/>
    <property type="match status" value="1"/>
</dbReference>
<dbReference type="PANTHER" id="PTHR30383">
    <property type="entry name" value="THIOESTERASE 1/PROTEASE 1/LYSOPHOSPHOLIPASE L1"/>
    <property type="match status" value="1"/>
</dbReference>
<keyword evidence="1" id="KW-0732">Signal</keyword>
<dbReference type="AlphaFoldDB" id="A0A4Z0BC52"/>
<evidence type="ECO:0000256" key="1">
    <source>
        <dbReference type="SAM" id="SignalP"/>
    </source>
</evidence>
<dbReference type="GO" id="GO:0004622">
    <property type="term" value="F:phosphatidylcholine lysophospholipase activity"/>
    <property type="evidence" value="ECO:0007669"/>
    <property type="project" value="TreeGrafter"/>
</dbReference>
<organism evidence="3 4">
    <name type="scientific">Ramlibacter rhizophilus</name>
    <dbReference type="NCBI Taxonomy" id="1781167"/>
    <lineage>
        <taxon>Bacteria</taxon>
        <taxon>Pseudomonadati</taxon>
        <taxon>Pseudomonadota</taxon>
        <taxon>Betaproteobacteria</taxon>
        <taxon>Burkholderiales</taxon>
        <taxon>Comamonadaceae</taxon>
        <taxon>Ramlibacter</taxon>
    </lineage>
</organism>
<dbReference type="Pfam" id="PF13472">
    <property type="entry name" value="Lipase_GDSL_2"/>
    <property type="match status" value="1"/>
</dbReference>
<accession>A0A4Z0BC52</accession>
<sequence length="240" mass="25998">MRLNLPPGSLPVLLLLAALAFAAGLAAAHAGLLDSARARLGQVLGTRAPLPPPDAAAREYRSQRLALYRSLEGSADVVMLGDSHTEGGPWAELLPGRRVLNRGIGWDTSQDVLDRLDEVIARKPQAVFLQIGIVDLRFGHAPEVVAERIEAVAARLRQAGIRPVVQSVLPVAPQLREATNERVRVLNERLRRLPDYLDLHPALVRAGALDPALSYDGVHLSGPAYRLWAREVEAFLARGA</sequence>
<dbReference type="Proteomes" id="UP000297564">
    <property type="component" value="Unassembled WGS sequence"/>
</dbReference>
<evidence type="ECO:0000259" key="2">
    <source>
        <dbReference type="Pfam" id="PF13472"/>
    </source>
</evidence>
<feature type="domain" description="SGNH hydrolase-type esterase" evidence="2">
    <location>
        <begin position="80"/>
        <end position="227"/>
    </location>
</feature>
<comment type="caution">
    <text evidence="3">The sequence shown here is derived from an EMBL/GenBank/DDBJ whole genome shotgun (WGS) entry which is preliminary data.</text>
</comment>
<dbReference type="EMBL" id="SMLL01000008">
    <property type="protein sequence ID" value="TFY96795.1"/>
    <property type="molecule type" value="Genomic_DNA"/>
</dbReference>
<dbReference type="OrthoDB" id="9790057at2"/>
<dbReference type="SUPFAM" id="SSF52266">
    <property type="entry name" value="SGNH hydrolase"/>
    <property type="match status" value="1"/>
</dbReference>
<name>A0A4Z0BC52_9BURK</name>
<dbReference type="InterPro" id="IPR036514">
    <property type="entry name" value="SGNH_hydro_sf"/>
</dbReference>
<proteinExistence type="predicted"/>